<name>A0ABU6NNQ6_9BACI</name>
<dbReference type="EMBL" id="JAROAS010000042">
    <property type="protein sequence ID" value="MED4129821.1"/>
    <property type="molecule type" value="Genomic_DNA"/>
</dbReference>
<proteinExistence type="predicted"/>
<protein>
    <submittedName>
        <fullName evidence="1">Uncharacterized protein</fullName>
    </submittedName>
</protein>
<evidence type="ECO:0000313" key="1">
    <source>
        <dbReference type="EMBL" id="MED4129821.1"/>
    </source>
</evidence>
<gene>
    <name evidence="1" type="ORF">P5F74_16925</name>
</gene>
<comment type="caution">
    <text evidence="1">The sequence shown here is derived from an EMBL/GenBank/DDBJ whole genome shotgun (WGS) entry which is preliminary data.</text>
</comment>
<evidence type="ECO:0000313" key="2">
    <source>
        <dbReference type="Proteomes" id="UP001341820"/>
    </source>
</evidence>
<keyword evidence="2" id="KW-1185">Reference proteome</keyword>
<dbReference type="RefSeq" id="WP_328238479.1">
    <property type="nucleotide sequence ID" value="NZ_JAROAS010000042.1"/>
</dbReference>
<dbReference type="Proteomes" id="UP001341820">
    <property type="component" value="Unassembled WGS sequence"/>
</dbReference>
<accession>A0ABU6NNQ6</accession>
<reference evidence="1 2" key="1">
    <citation type="submission" date="2023-03" db="EMBL/GenBank/DDBJ databases">
        <title>Bacillus Genome Sequencing.</title>
        <authorList>
            <person name="Dunlap C."/>
        </authorList>
    </citation>
    <scope>NUCLEOTIDE SEQUENCE [LARGE SCALE GENOMIC DNA]</scope>
    <source>
        <strain evidence="1 2">B-4107</strain>
    </source>
</reference>
<organism evidence="1 2">
    <name type="scientific">Shouchella miscanthi</name>
    <dbReference type="NCBI Taxonomy" id="2598861"/>
    <lineage>
        <taxon>Bacteria</taxon>
        <taxon>Bacillati</taxon>
        <taxon>Bacillota</taxon>
        <taxon>Bacilli</taxon>
        <taxon>Bacillales</taxon>
        <taxon>Bacillaceae</taxon>
        <taxon>Shouchella</taxon>
    </lineage>
</organism>
<sequence length="222" mass="25924">MSRGLNRQRPAYKIVKNHPMNPSTHFFGGKTWNLPKCKVCLASMHQIVTLDVTKFSEQNFDKKISELPLFSCLNCSLFWENQYFKLDFISQSASIIKQDQEDFEQQEEEDRILNPLPYISIELEEVHEKDNQTDDETIDRLFFEFGTAYVERVFGEPVIAQEPLQDCCLRCGGKLQFIAQITGDSDMEEMFQEDIDFFFGETMLYFSLCSRCDLLMVEPQSI</sequence>